<evidence type="ECO:0000313" key="6">
    <source>
        <dbReference type="EMBL" id="KAE9446354.1"/>
    </source>
</evidence>
<keyword evidence="5" id="KW-0539">Nucleus</keyword>
<gene>
    <name evidence="6" type="ORF">C3L33_21754</name>
</gene>
<evidence type="ECO:0000313" key="7">
    <source>
        <dbReference type="Proteomes" id="UP000428333"/>
    </source>
</evidence>
<keyword evidence="7" id="KW-1185">Reference proteome</keyword>
<evidence type="ECO:0008006" key="8">
    <source>
        <dbReference type="Google" id="ProtNLM"/>
    </source>
</evidence>
<dbReference type="GO" id="GO:0070552">
    <property type="term" value="C:BRISC complex"/>
    <property type="evidence" value="ECO:0007669"/>
    <property type="project" value="InterPro"/>
</dbReference>
<feature type="non-terminal residue" evidence="6">
    <location>
        <position position="1"/>
    </location>
</feature>
<comment type="caution">
    <text evidence="6">The sequence shown here is derived from an EMBL/GenBank/DDBJ whole genome shotgun (WGS) entry which is preliminary data.</text>
</comment>
<proteinExistence type="predicted"/>
<dbReference type="GO" id="GO:0045739">
    <property type="term" value="P:positive regulation of DNA repair"/>
    <property type="evidence" value="ECO:0007669"/>
    <property type="project" value="InterPro"/>
</dbReference>
<name>A0A6A4KQJ5_9ERIC</name>
<dbReference type="PANTHER" id="PTHR15660:SF1">
    <property type="entry name" value="BRISC AND BRCA1-A COMPLEX MEMBER 1"/>
    <property type="match status" value="1"/>
</dbReference>
<evidence type="ECO:0000256" key="3">
    <source>
        <dbReference type="ARBA" id="ARBA00022763"/>
    </source>
</evidence>
<comment type="subcellular location">
    <subcellularLocation>
        <location evidence="1">Nucleus</location>
    </subcellularLocation>
</comment>
<evidence type="ECO:0000256" key="4">
    <source>
        <dbReference type="ARBA" id="ARBA00023204"/>
    </source>
</evidence>
<organism evidence="6 7">
    <name type="scientific">Rhododendron williamsianum</name>
    <dbReference type="NCBI Taxonomy" id="262921"/>
    <lineage>
        <taxon>Eukaryota</taxon>
        <taxon>Viridiplantae</taxon>
        <taxon>Streptophyta</taxon>
        <taxon>Embryophyta</taxon>
        <taxon>Tracheophyta</taxon>
        <taxon>Spermatophyta</taxon>
        <taxon>Magnoliopsida</taxon>
        <taxon>eudicotyledons</taxon>
        <taxon>Gunneridae</taxon>
        <taxon>Pentapetalae</taxon>
        <taxon>asterids</taxon>
        <taxon>Ericales</taxon>
        <taxon>Ericaceae</taxon>
        <taxon>Ericoideae</taxon>
        <taxon>Rhodoreae</taxon>
        <taxon>Rhododendron</taxon>
    </lineage>
</organism>
<dbReference type="CDD" id="cd21502">
    <property type="entry name" value="vWA_BABAM1"/>
    <property type="match status" value="1"/>
</dbReference>
<dbReference type="EMBL" id="QEFC01003773">
    <property type="protein sequence ID" value="KAE9446354.1"/>
    <property type="molecule type" value="Genomic_DNA"/>
</dbReference>
<keyword evidence="2" id="KW-0963">Cytoplasm</keyword>
<dbReference type="InterPro" id="IPR026126">
    <property type="entry name" value="BABAM1"/>
</dbReference>
<dbReference type="PANTHER" id="PTHR15660">
    <property type="entry name" value="BRISC AND BRCA1-A COMPLEX MEMBER 1"/>
    <property type="match status" value="1"/>
</dbReference>
<keyword evidence="4" id="KW-0234">DNA repair</keyword>
<dbReference type="Proteomes" id="UP000428333">
    <property type="component" value="Linkage Group LG13"/>
</dbReference>
<reference evidence="6 7" key="1">
    <citation type="journal article" date="2019" name="Genome Biol. Evol.">
        <title>The Rhododendron genome and chromosomal organization provide insight into shared whole-genome duplications across the heath family (Ericaceae).</title>
        <authorList>
            <person name="Soza V.L."/>
            <person name="Lindsley D."/>
            <person name="Waalkes A."/>
            <person name="Ramage E."/>
            <person name="Patwardhan R.P."/>
            <person name="Burton J.N."/>
            <person name="Adey A."/>
            <person name="Kumar A."/>
            <person name="Qiu R."/>
            <person name="Shendure J."/>
            <person name="Hall B."/>
        </authorList>
    </citation>
    <scope>NUCLEOTIDE SEQUENCE [LARGE SCALE GENOMIC DNA]</scope>
    <source>
        <strain evidence="6">RSF 1966-606</strain>
    </source>
</reference>
<dbReference type="GO" id="GO:0006281">
    <property type="term" value="P:DNA repair"/>
    <property type="evidence" value="ECO:0007669"/>
    <property type="project" value="UniProtKB-KW"/>
</dbReference>
<dbReference type="AlphaFoldDB" id="A0A6A4KQJ5"/>
<evidence type="ECO:0000256" key="2">
    <source>
        <dbReference type="ARBA" id="ARBA00022490"/>
    </source>
</evidence>
<accession>A0A6A4KQJ5</accession>
<dbReference type="OrthoDB" id="547311at2759"/>
<evidence type="ECO:0000256" key="1">
    <source>
        <dbReference type="ARBA" id="ARBA00004123"/>
    </source>
</evidence>
<sequence>MEGRDGGQSSAPQARYTLQPSRYSSEDILFCIDVDPESLAEMKGTAPSGRPITRLDSIKQAILLFINAKLTINPDHRFAFATLAKSASWLRKEFSSEVDSAMLHFGGCQLIHPLVKQISPNSSELLLMKQRNPVCKIGFSGCRFWYSEKVNSYCLWVKDKSAICKRHSSWLSVVYILIYCRSSTQPHHQWPVNQKIFTLDVLYLHDKPGPDNVPRRFMIHLLMPWSMSRSSRVTSLKVARVCLVFCSVICVYFCRTLNNAVCKITSIFPSPSRKSLPLLNQHRVKKLLLYPASEKIGSMQVSCALVQGS</sequence>
<keyword evidence="3" id="KW-0227">DNA damage</keyword>
<evidence type="ECO:0000256" key="5">
    <source>
        <dbReference type="ARBA" id="ARBA00023242"/>
    </source>
</evidence>
<protein>
    <recommendedName>
        <fullName evidence="8">New component of the BRCA1-A complex</fullName>
    </recommendedName>
</protein>